<feature type="transmembrane region" description="Helical" evidence="8">
    <location>
        <begin position="86"/>
        <end position="106"/>
    </location>
</feature>
<keyword evidence="4" id="KW-0309">Germination</keyword>
<keyword evidence="6 8" id="KW-1133">Transmembrane helix</keyword>
<dbReference type="NCBIfam" id="TIGR00912">
    <property type="entry name" value="2A0309"/>
    <property type="match status" value="1"/>
</dbReference>
<evidence type="ECO:0000256" key="3">
    <source>
        <dbReference type="ARBA" id="ARBA00022448"/>
    </source>
</evidence>
<evidence type="ECO:0000313" key="10">
    <source>
        <dbReference type="Proteomes" id="UP000632125"/>
    </source>
</evidence>
<dbReference type="RefSeq" id="WP_190862347.1">
    <property type="nucleotide sequence ID" value="NZ_JACXIY010000016.1"/>
</dbReference>
<dbReference type="GO" id="GO:0009847">
    <property type="term" value="P:spore germination"/>
    <property type="evidence" value="ECO:0007669"/>
    <property type="project" value="InterPro"/>
</dbReference>
<organism evidence="9 10">
    <name type="scientific">Paenibacillus arenilitoris</name>
    <dbReference type="NCBI Taxonomy" id="2772299"/>
    <lineage>
        <taxon>Bacteria</taxon>
        <taxon>Bacillati</taxon>
        <taxon>Bacillota</taxon>
        <taxon>Bacilli</taxon>
        <taxon>Bacillales</taxon>
        <taxon>Paenibacillaceae</taxon>
        <taxon>Paenibacillus</taxon>
    </lineage>
</organism>
<feature type="transmembrane region" description="Helical" evidence="8">
    <location>
        <begin position="12"/>
        <end position="34"/>
    </location>
</feature>
<dbReference type="Gene3D" id="1.20.1740.10">
    <property type="entry name" value="Amino acid/polyamine transporter I"/>
    <property type="match status" value="1"/>
</dbReference>
<evidence type="ECO:0000256" key="5">
    <source>
        <dbReference type="ARBA" id="ARBA00022692"/>
    </source>
</evidence>
<feature type="transmembrane region" description="Helical" evidence="8">
    <location>
        <begin position="308"/>
        <end position="331"/>
    </location>
</feature>
<keyword evidence="3" id="KW-0813">Transport</keyword>
<comment type="similarity">
    <text evidence="2">Belongs to the amino acid-polyamine-organocation (APC) superfamily. Spore germination protein (SGP) (TC 2.A.3.9) family.</text>
</comment>
<feature type="transmembrane region" description="Helical" evidence="8">
    <location>
        <begin position="40"/>
        <end position="59"/>
    </location>
</feature>
<reference evidence="9" key="1">
    <citation type="submission" date="2020-09" db="EMBL/GenBank/DDBJ databases">
        <title>A novel bacterium of genus Paenibacillus, isolated from South China Sea.</title>
        <authorList>
            <person name="Huang H."/>
            <person name="Mo K."/>
            <person name="Hu Y."/>
        </authorList>
    </citation>
    <scope>NUCLEOTIDE SEQUENCE</scope>
    <source>
        <strain evidence="9">IB182493</strain>
    </source>
</reference>
<accession>A0A927H5W4</accession>
<protein>
    <submittedName>
        <fullName evidence="9">Endospore germination permease</fullName>
    </submittedName>
</protein>
<dbReference type="AlphaFoldDB" id="A0A927H5W4"/>
<dbReference type="Proteomes" id="UP000632125">
    <property type="component" value="Unassembled WGS sequence"/>
</dbReference>
<gene>
    <name evidence="9" type="ORF">IDH41_14995</name>
</gene>
<dbReference type="InterPro" id="IPR004761">
    <property type="entry name" value="Spore_GerAB"/>
</dbReference>
<dbReference type="PANTHER" id="PTHR34975">
    <property type="entry name" value="SPORE GERMINATION PROTEIN A2"/>
    <property type="match status" value="1"/>
</dbReference>
<dbReference type="GO" id="GO:0016020">
    <property type="term" value="C:membrane"/>
    <property type="evidence" value="ECO:0007669"/>
    <property type="project" value="UniProtKB-SubCell"/>
</dbReference>
<feature type="transmembrane region" description="Helical" evidence="8">
    <location>
        <begin position="118"/>
        <end position="136"/>
    </location>
</feature>
<feature type="transmembrane region" description="Helical" evidence="8">
    <location>
        <begin position="337"/>
        <end position="360"/>
    </location>
</feature>
<proteinExistence type="inferred from homology"/>
<feature type="transmembrane region" description="Helical" evidence="8">
    <location>
        <begin position="148"/>
        <end position="167"/>
    </location>
</feature>
<feature type="transmembrane region" description="Helical" evidence="8">
    <location>
        <begin position="187"/>
        <end position="207"/>
    </location>
</feature>
<name>A0A927H5W4_9BACL</name>
<evidence type="ECO:0000256" key="6">
    <source>
        <dbReference type="ARBA" id="ARBA00022989"/>
    </source>
</evidence>
<dbReference type="EMBL" id="JACXIY010000016">
    <property type="protein sequence ID" value="MBD2869896.1"/>
    <property type="molecule type" value="Genomic_DNA"/>
</dbReference>
<comment type="caution">
    <text evidence="9">The sequence shown here is derived from an EMBL/GenBank/DDBJ whole genome shotgun (WGS) entry which is preliminary data.</text>
</comment>
<evidence type="ECO:0000256" key="1">
    <source>
        <dbReference type="ARBA" id="ARBA00004141"/>
    </source>
</evidence>
<dbReference type="Pfam" id="PF03845">
    <property type="entry name" value="Spore_permease"/>
    <property type="match status" value="1"/>
</dbReference>
<comment type="subcellular location">
    <subcellularLocation>
        <location evidence="1">Membrane</location>
        <topology evidence="1">Multi-pass membrane protein</topology>
    </subcellularLocation>
</comment>
<dbReference type="PANTHER" id="PTHR34975:SF2">
    <property type="entry name" value="SPORE GERMINATION PROTEIN A2"/>
    <property type="match status" value="1"/>
</dbReference>
<evidence type="ECO:0000256" key="8">
    <source>
        <dbReference type="SAM" id="Phobius"/>
    </source>
</evidence>
<evidence type="ECO:0000256" key="2">
    <source>
        <dbReference type="ARBA" id="ARBA00007998"/>
    </source>
</evidence>
<keyword evidence="7 8" id="KW-0472">Membrane</keyword>
<evidence type="ECO:0000256" key="4">
    <source>
        <dbReference type="ARBA" id="ARBA00022544"/>
    </source>
</evidence>
<evidence type="ECO:0000313" key="9">
    <source>
        <dbReference type="EMBL" id="MBD2869896.1"/>
    </source>
</evidence>
<keyword evidence="10" id="KW-1185">Reference proteome</keyword>
<feature type="transmembrane region" description="Helical" evidence="8">
    <location>
        <begin position="219"/>
        <end position="243"/>
    </location>
</feature>
<evidence type="ECO:0000256" key="7">
    <source>
        <dbReference type="ARBA" id="ARBA00023136"/>
    </source>
</evidence>
<feature type="transmembrane region" description="Helical" evidence="8">
    <location>
        <begin position="271"/>
        <end position="296"/>
    </location>
</feature>
<keyword evidence="5 8" id="KW-0812">Transmembrane</keyword>
<sequence length="366" mass="40575">MTGKVQISLRQFTVLVMFYSIGTTILVIPAALAATAKQNAWIAAFAGWLLSLIITALYVKLGSLFPRRSIVQYAALLTGGWIGKPISLLFIFYSFVGAATVLYYMGNFMTTQVMPETPIEAFIVLFAGLVVFGLRLGLEVLARTAEILFPWFVVLFVVLTIFLLPEIEMKNIRPVAEIAFKPILSGAISYISYSSLPLIVFFMIFPANLNRKREAGKAFLIGTLVGGIFVIIVTFLCISILGADFTERNMFPSYALAKKINIGNFVERVEILIAGIWFMTIFFKTVLYAYGFVAGLAHLFECEDYRPLVLPSGMILAASSLVVYPNVVYMLEFDSTVYVPFSFAIGLALPLLLLLVAGLIRKKRNH</sequence>